<gene>
    <name evidence="1" type="ORF">J5X75_37000</name>
</gene>
<reference evidence="1 2" key="1">
    <citation type="submission" date="2021-03" db="EMBL/GenBank/DDBJ databases">
        <title>Actinoplanes flavus sp. nov., a novel actinomycete isolated from Coconut Palm rhizosphere soil.</title>
        <authorList>
            <person name="Luo X."/>
        </authorList>
    </citation>
    <scope>NUCLEOTIDE SEQUENCE [LARGE SCALE GENOMIC DNA]</scope>
    <source>
        <strain evidence="1 2">NEAU-H7</strain>
    </source>
</reference>
<comment type="caution">
    <text evidence="1">The sequence shown here is derived from an EMBL/GenBank/DDBJ whole genome shotgun (WGS) entry which is preliminary data.</text>
</comment>
<organism evidence="1 2">
    <name type="scientific">Actinoplanes flavus</name>
    <dbReference type="NCBI Taxonomy" id="2820290"/>
    <lineage>
        <taxon>Bacteria</taxon>
        <taxon>Bacillati</taxon>
        <taxon>Actinomycetota</taxon>
        <taxon>Actinomycetes</taxon>
        <taxon>Micromonosporales</taxon>
        <taxon>Micromonosporaceae</taxon>
        <taxon>Actinoplanes</taxon>
    </lineage>
</organism>
<dbReference type="RefSeq" id="WP_208472263.1">
    <property type="nucleotide sequence ID" value="NZ_JAGFNS010000034.1"/>
</dbReference>
<evidence type="ECO:0008006" key="3">
    <source>
        <dbReference type="Google" id="ProtNLM"/>
    </source>
</evidence>
<evidence type="ECO:0000313" key="2">
    <source>
        <dbReference type="Proteomes" id="UP000679690"/>
    </source>
</evidence>
<dbReference type="EMBL" id="JAGFNS010000034">
    <property type="protein sequence ID" value="MBO3743111.1"/>
    <property type="molecule type" value="Genomic_DNA"/>
</dbReference>
<sequence length="154" mass="17133">MNDNWAIRLKNATSRATFPYEVEEQQVGPPAPDLDRAMPWIPGDLITFFREVGPLSLPDIGNGYFLYPPTPVDRPDRLDDEEIVVFGSNGGGDQYVRILADGRILRLQGLAYIDGVYFSNDVGVKRVGDDLVDFLNRLVVAVEAFADHGHITDL</sequence>
<dbReference type="Proteomes" id="UP000679690">
    <property type="component" value="Unassembled WGS sequence"/>
</dbReference>
<keyword evidence="2" id="KW-1185">Reference proteome</keyword>
<accession>A0ABS3UX27</accession>
<evidence type="ECO:0000313" key="1">
    <source>
        <dbReference type="EMBL" id="MBO3743111.1"/>
    </source>
</evidence>
<proteinExistence type="predicted"/>
<protein>
    <recommendedName>
        <fullName evidence="3">SMI1/KNR4 family protein</fullName>
    </recommendedName>
</protein>
<name>A0ABS3UX27_9ACTN</name>